<comment type="caution">
    <text evidence="20">The sequence shown here is derived from an EMBL/GenBank/DDBJ whole genome shotgun (WGS) entry which is preliminary data.</text>
</comment>
<dbReference type="Pfam" id="PF08284">
    <property type="entry name" value="RVP_2"/>
    <property type="match status" value="1"/>
</dbReference>
<evidence type="ECO:0000256" key="2">
    <source>
        <dbReference type="ARBA" id="ARBA00022679"/>
    </source>
</evidence>
<organism evidence="20 21">
    <name type="scientific">Rhynchospora pubera</name>
    <dbReference type="NCBI Taxonomy" id="906938"/>
    <lineage>
        <taxon>Eukaryota</taxon>
        <taxon>Viridiplantae</taxon>
        <taxon>Streptophyta</taxon>
        <taxon>Embryophyta</taxon>
        <taxon>Tracheophyta</taxon>
        <taxon>Spermatophyta</taxon>
        <taxon>Magnoliopsida</taxon>
        <taxon>Liliopsida</taxon>
        <taxon>Poales</taxon>
        <taxon>Cyperaceae</taxon>
        <taxon>Cyperoideae</taxon>
        <taxon>Rhynchosporeae</taxon>
        <taxon>Rhynchospora</taxon>
    </lineage>
</organism>
<evidence type="ECO:0000256" key="7">
    <source>
        <dbReference type="ARBA" id="ARBA00022759"/>
    </source>
</evidence>
<dbReference type="GO" id="GO:0015074">
    <property type="term" value="P:DNA integration"/>
    <property type="evidence" value="ECO:0007669"/>
    <property type="project" value="UniProtKB-KW"/>
</dbReference>
<feature type="compositionally biased region" description="Basic and acidic residues" evidence="16">
    <location>
        <begin position="83"/>
        <end position="92"/>
    </location>
</feature>
<keyword evidence="9" id="KW-0460">Magnesium</keyword>
<dbReference type="PROSITE" id="PS50013">
    <property type="entry name" value="CHROMO_2"/>
    <property type="match status" value="1"/>
</dbReference>
<dbReference type="InterPro" id="IPR043502">
    <property type="entry name" value="DNA/RNA_pol_sf"/>
</dbReference>
<dbReference type="Gene3D" id="3.10.10.10">
    <property type="entry name" value="HIV Type 1 Reverse Transcriptase, subunit A, domain 1"/>
    <property type="match status" value="1"/>
</dbReference>
<accession>A0AAV8E0J6</accession>
<evidence type="ECO:0000256" key="10">
    <source>
        <dbReference type="ARBA" id="ARBA00022908"/>
    </source>
</evidence>
<evidence type="ECO:0000256" key="15">
    <source>
        <dbReference type="ARBA" id="ARBA00023268"/>
    </source>
</evidence>
<dbReference type="FunFam" id="3.30.420.10:FF:000032">
    <property type="entry name" value="Retrovirus-related Pol polyprotein from transposon 297-like Protein"/>
    <property type="match status" value="1"/>
</dbReference>
<keyword evidence="15" id="KW-0511">Multifunctional enzyme</keyword>
<evidence type="ECO:0000256" key="8">
    <source>
        <dbReference type="ARBA" id="ARBA00022801"/>
    </source>
</evidence>
<dbReference type="GO" id="GO:0006310">
    <property type="term" value="P:DNA recombination"/>
    <property type="evidence" value="ECO:0007669"/>
    <property type="project" value="UniProtKB-KW"/>
</dbReference>
<keyword evidence="11" id="KW-0695">RNA-directed DNA polymerase</keyword>
<evidence type="ECO:0000256" key="1">
    <source>
        <dbReference type="ARBA" id="ARBA00022670"/>
    </source>
</evidence>
<dbReference type="Pfam" id="PF00385">
    <property type="entry name" value="Chromo"/>
    <property type="match status" value="1"/>
</dbReference>
<protein>
    <submittedName>
        <fullName evidence="20">Polyprotein</fullName>
    </submittedName>
</protein>
<feature type="domain" description="Reverse transcriptase" evidence="18">
    <location>
        <begin position="614"/>
        <end position="793"/>
    </location>
</feature>
<feature type="region of interest" description="Disordered" evidence="16">
    <location>
        <begin position="48"/>
        <end position="103"/>
    </location>
</feature>
<evidence type="ECO:0000259" key="19">
    <source>
        <dbReference type="PROSITE" id="PS50994"/>
    </source>
</evidence>
<keyword evidence="14" id="KW-0233">DNA recombination</keyword>
<evidence type="ECO:0000256" key="11">
    <source>
        <dbReference type="ARBA" id="ARBA00022918"/>
    </source>
</evidence>
<dbReference type="SUPFAM" id="SSF54160">
    <property type="entry name" value="Chromo domain-like"/>
    <property type="match status" value="1"/>
</dbReference>
<evidence type="ECO:0000256" key="5">
    <source>
        <dbReference type="ARBA" id="ARBA00022723"/>
    </source>
</evidence>
<sequence>MPPKPSLGEQFTGELQEAVTKLSQEMNDKLEQQKLENAQQIGELKALMEQLLRSHSTNGGATGTTSRPTPRSHTLHPENTFGDDDRPPRGGDSRFPLPRTEFPSFDGSNPTVWRSKCESYFAIFPVPDQYKTHMATLHFHDEALEWYECFKEECPDIPWLLLVEEVLDRFQTYTSSNPVGDFKRVHQIGKVSDYIRAFERAKSRLIGETKISNKNFFIQGFIEGLKDEIKYAVEVLDPISLNQAFNYARKAELNLEGLDRRAKSAAKFQSFQYKPVVKEVEVPVKQGDPMTSTKQLVTVPVTKEMSRDQLRALRLCFKCHEKYTPGHKCTVKSLHALQMEEDDADPEVLSVPVIEWIKEVGVEQCASHADAVITMCSDQSASKLQTLKFKGDFDHIPICVLIDTGSTHSFVNPSLIDTERWPVSHTTPLNVRIANGTAMTTSTKCDSFCFTLQHHQLSGSVRLLNIQGYDVILGMDWMSLHGPMMIDWETGKVHLHKDGEEFQLTVQQEMAEIKLCQSILQPLKAASKGQLLVVAQVSTLKEEIVSTQVEIHPQLQPIMAKFNHVFQEPVQLPPQRSIDHKIPLLPDSKPISIRPYRYSYFQKLEIERIIEELISQSFIRPSSSPYSSPVLLVKKKDNSWRLCIDYRQLNAMTVKNKYPIPIIDDLLDELKGAVYFSKIDLRSGYHQIRMKEEDVFKTAFRTHHGHYEFVVMPFGLTNAPATFQSLMNGLFQPYARKFILVFFDDILIYSKSIEDHVDHVSAALQILADNGLYAKLSKCAFGVQQIEYLGHIISAQGVSTDPTKVDAMVNWPVPKTVKELRGFLGLTGYYRKFIKDYGTISKPLTDLTKKNAFYWSDKSQIAFEQLKKAMTVAPVLTLPDYSQQFTIETDASALGIGAVLMQNHKPIAFLSKSLGVKSQALSTYEKELLALLTAVKKWRHYLMANPFVIRTDQISLKHLLEQKVTTALQHKGLCTLLGLNYTIEYKRGKENKVANALSRVQCQNWSVQSIEGGLGAVSEIIPSWIQELLSSYSGDTWIEELQQKAFLEATTSNPTYTAHQGVVRYKGRICVGKAGNWRQQILQSLHDSSVGGHSGINVTYNKVRRLFYWPGLKQSVHDYVASCHNCQLNKGEHSPYPGLLQPLPIPSEAWTSVGLDFITGLPKSKGRDVILVVVDRLTKYGHFIPLTHPYNAAVVAQVFVDHIYKLHGLPQNLVSDRDPIFTSQFWRELMDKIGIQLNMSTAYHPQSDGQTERLNQCLEQYLRCMIFEQQKKWVSWLSFAEYWYNTSHHQSLGMTPFQALYGYQPPLLPLGDTIKSQDPSVNNWLKDRQQALTIIKDNLVKAQCRMKKYADLHRTERHFEVGDWVYLKAQTYRQSSLAAVPHSKLSSKYFGPYEIIDRVGPVAYRLNFPSDTQLHPVIHVSQLKKQIGAHFRPAATLPWVGPDGKLHVEPEKMLDRRFIKRGLVGVPQIKIKWSNLSEEEASWEDYEELRMRYPHFILEVENQLKEGGMSGTEVIGTEAVTEERVDLVRQADAVREKVTVSQTEQTE</sequence>
<keyword evidence="13" id="KW-0238">DNA-binding</keyword>
<dbReference type="Proteomes" id="UP001140206">
    <property type="component" value="Chromosome 3"/>
</dbReference>
<dbReference type="Pfam" id="PF00078">
    <property type="entry name" value="RVT_1"/>
    <property type="match status" value="1"/>
</dbReference>
<dbReference type="FunFam" id="1.10.340.70:FF:000001">
    <property type="entry name" value="Retrovirus-related Pol polyprotein from transposon gypsy-like Protein"/>
    <property type="match status" value="1"/>
</dbReference>
<dbReference type="InterPro" id="IPR050951">
    <property type="entry name" value="Retrovirus_Pol_polyprotein"/>
</dbReference>
<dbReference type="Pfam" id="PF17921">
    <property type="entry name" value="Integrase_H2C2"/>
    <property type="match status" value="1"/>
</dbReference>
<dbReference type="GO" id="GO:0003964">
    <property type="term" value="F:RNA-directed DNA polymerase activity"/>
    <property type="evidence" value="ECO:0007669"/>
    <property type="project" value="UniProtKB-KW"/>
</dbReference>
<keyword evidence="21" id="KW-1185">Reference proteome</keyword>
<dbReference type="SUPFAM" id="SSF53098">
    <property type="entry name" value="Ribonuclease H-like"/>
    <property type="match status" value="1"/>
</dbReference>
<gene>
    <name evidence="20" type="ORF">LUZ62_056264</name>
</gene>
<dbReference type="Gene3D" id="2.40.50.40">
    <property type="match status" value="1"/>
</dbReference>
<dbReference type="GO" id="GO:0046872">
    <property type="term" value="F:metal ion binding"/>
    <property type="evidence" value="ECO:0007669"/>
    <property type="project" value="UniProtKB-KW"/>
</dbReference>
<keyword evidence="12" id="KW-0239">DNA-directed DNA polymerase</keyword>
<dbReference type="CDD" id="cd01647">
    <property type="entry name" value="RT_LTR"/>
    <property type="match status" value="1"/>
</dbReference>
<dbReference type="FunFam" id="3.10.10.10:FF:000007">
    <property type="entry name" value="Retrovirus-related Pol polyprotein from transposon 17.6-like Protein"/>
    <property type="match status" value="1"/>
</dbReference>
<dbReference type="InterPro" id="IPR045358">
    <property type="entry name" value="Ty3_capsid"/>
</dbReference>
<dbReference type="Gene3D" id="1.10.340.70">
    <property type="match status" value="1"/>
</dbReference>
<dbReference type="GO" id="GO:0006508">
    <property type="term" value="P:proteolysis"/>
    <property type="evidence" value="ECO:0007669"/>
    <property type="project" value="UniProtKB-KW"/>
</dbReference>
<dbReference type="GO" id="GO:0004519">
    <property type="term" value="F:endonuclease activity"/>
    <property type="evidence" value="ECO:0007669"/>
    <property type="project" value="UniProtKB-KW"/>
</dbReference>
<keyword evidence="1" id="KW-0645">Protease</keyword>
<dbReference type="InterPro" id="IPR023780">
    <property type="entry name" value="Chromo_domain"/>
</dbReference>
<dbReference type="Pfam" id="PF19259">
    <property type="entry name" value="Ty3_capsid"/>
    <property type="match status" value="1"/>
</dbReference>
<dbReference type="SUPFAM" id="SSF56672">
    <property type="entry name" value="DNA/RNA polymerases"/>
    <property type="match status" value="1"/>
</dbReference>
<evidence type="ECO:0000313" key="21">
    <source>
        <dbReference type="Proteomes" id="UP001140206"/>
    </source>
</evidence>
<keyword evidence="2" id="KW-0808">Transferase</keyword>
<keyword evidence="4" id="KW-0540">Nuclease</keyword>
<dbReference type="InterPro" id="IPR012337">
    <property type="entry name" value="RNaseH-like_sf"/>
</dbReference>
<dbReference type="Gene3D" id="3.30.70.270">
    <property type="match status" value="2"/>
</dbReference>
<reference evidence="20" key="1">
    <citation type="submission" date="2022-08" db="EMBL/GenBank/DDBJ databases">
        <authorList>
            <person name="Marques A."/>
        </authorList>
    </citation>
    <scope>NUCLEOTIDE SEQUENCE</scope>
    <source>
        <strain evidence="20">RhyPub2mFocal</strain>
        <tissue evidence="20">Leaves</tissue>
    </source>
</reference>
<dbReference type="CDD" id="cd09274">
    <property type="entry name" value="RNase_HI_RT_Ty3"/>
    <property type="match status" value="1"/>
</dbReference>
<dbReference type="InterPro" id="IPR001584">
    <property type="entry name" value="Integrase_cat-core"/>
</dbReference>
<evidence type="ECO:0000256" key="12">
    <source>
        <dbReference type="ARBA" id="ARBA00022932"/>
    </source>
</evidence>
<evidence type="ECO:0000256" key="13">
    <source>
        <dbReference type="ARBA" id="ARBA00023125"/>
    </source>
</evidence>
<dbReference type="InterPro" id="IPR041588">
    <property type="entry name" value="Integrase_H2C2"/>
</dbReference>
<evidence type="ECO:0000259" key="18">
    <source>
        <dbReference type="PROSITE" id="PS50878"/>
    </source>
</evidence>
<dbReference type="SUPFAM" id="SSF50630">
    <property type="entry name" value="Acid proteases"/>
    <property type="match status" value="1"/>
</dbReference>
<dbReference type="InterPro" id="IPR016197">
    <property type="entry name" value="Chromo-like_dom_sf"/>
</dbReference>
<keyword evidence="8" id="KW-0378">Hydrolase</keyword>
<dbReference type="InterPro" id="IPR043128">
    <property type="entry name" value="Rev_trsase/Diguanyl_cyclase"/>
</dbReference>
<feature type="domain" description="Integrase catalytic" evidence="19">
    <location>
        <begin position="1140"/>
        <end position="1304"/>
    </location>
</feature>
<feature type="compositionally biased region" description="Polar residues" evidence="16">
    <location>
        <begin position="53"/>
        <end position="72"/>
    </location>
</feature>
<evidence type="ECO:0000256" key="14">
    <source>
        <dbReference type="ARBA" id="ARBA00023172"/>
    </source>
</evidence>
<dbReference type="Gene3D" id="3.30.420.10">
    <property type="entry name" value="Ribonuclease H-like superfamily/Ribonuclease H"/>
    <property type="match status" value="1"/>
</dbReference>
<dbReference type="PANTHER" id="PTHR37984:SF5">
    <property type="entry name" value="PROTEIN NYNRIN-LIKE"/>
    <property type="match status" value="1"/>
</dbReference>
<dbReference type="InterPro" id="IPR036397">
    <property type="entry name" value="RNaseH_sf"/>
</dbReference>
<keyword evidence="7" id="KW-0255">Endonuclease</keyword>
<dbReference type="Pfam" id="PF24626">
    <property type="entry name" value="SH3_Tf2-1"/>
    <property type="match status" value="1"/>
</dbReference>
<name>A0AAV8E0J6_9POAL</name>
<dbReference type="Gene3D" id="2.40.70.10">
    <property type="entry name" value="Acid Proteases"/>
    <property type="match status" value="1"/>
</dbReference>
<feature type="domain" description="Chromo" evidence="17">
    <location>
        <begin position="1448"/>
        <end position="1503"/>
    </location>
</feature>
<dbReference type="PANTHER" id="PTHR37984">
    <property type="entry name" value="PROTEIN CBG26694"/>
    <property type="match status" value="1"/>
</dbReference>
<dbReference type="InterPro" id="IPR056924">
    <property type="entry name" value="SH3_Tf2-1"/>
</dbReference>
<dbReference type="EMBL" id="JAMFTS010000003">
    <property type="protein sequence ID" value="KAJ4772007.1"/>
    <property type="molecule type" value="Genomic_DNA"/>
</dbReference>
<keyword evidence="3" id="KW-0548">Nucleotidyltransferase</keyword>
<dbReference type="GO" id="GO:0003677">
    <property type="term" value="F:DNA binding"/>
    <property type="evidence" value="ECO:0007669"/>
    <property type="project" value="UniProtKB-KW"/>
</dbReference>
<dbReference type="InterPro" id="IPR000477">
    <property type="entry name" value="RT_dom"/>
</dbReference>
<evidence type="ECO:0000256" key="4">
    <source>
        <dbReference type="ARBA" id="ARBA00022722"/>
    </source>
</evidence>
<proteinExistence type="predicted"/>
<evidence type="ECO:0000256" key="16">
    <source>
        <dbReference type="SAM" id="MobiDB-lite"/>
    </source>
</evidence>
<dbReference type="CDD" id="cd00303">
    <property type="entry name" value="retropepsin_like"/>
    <property type="match status" value="1"/>
</dbReference>
<dbReference type="PROSITE" id="PS50994">
    <property type="entry name" value="INTEGRASE"/>
    <property type="match status" value="1"/>
</dbReference>
<dbReference type="GO" id="GO:0003887">
    <property type="term" value="F:DNA-directed DNA polymerase activity"/>
    <property type="evidence" value="ECO:0007669"/>
    <property type="project" value="UniProtKB-KW"/>
</dbReference>
<dbReference type="InterPro" id="IPR000953">
    <property type="entry name" value="Chromo/chromo_shadow_dom"/>
</dbReference>
<evidence type="ECO:0000256" key="3">
    <source>
        <dbReference type="ARBA" id="ARBA00022695"/>
    </source>
</evidence>
<evidence type="ECO:0000256" key="9">
    <source>
        <dbReference type="ARBA" id="ARBA00022842"/>
    </source>
</evidence>
<evidence type="ECO:0000313" key="20">
    <source>
        <dbReference type="EMBL" id="KAJ4772007.1"/>
    </source>
</evidence>
<dbReference type="GO" id="GO:0004190">
    <property type="term" value="F:aspartic-type endopeptidase activity"/>
    <property type="evidence" value="ECO:0007669"/>
    <property type="project" value="UniProtKB-KW"/>
</dbReference>
<dbReference type="InterPro" id="IPR021109">
    <property type="entry name" value="Peptidase_aspartic_dom_sf"/>
</dbReference>
<evidence type="ECO:0000256" key="6">
    <source>
        <dbReference type="ARBA" id="ARBA00022750"/>
    </source>
</evidence>
<evidence type="ECO:0000259" key="17">
    <source>
        <dbReference type="PROSITE" id="PS50013"/>
    </source>
</evidence>
<dbReference type="PROSITE" id="PS50878">
    <property type="entry name" value="RT_POL"/>
    <property type="match status" value="1"/>
</dbReference>
<keyword evidence="5" id="KW-0479">Metal-binding</keyword>
<keyword evidence="10" id="KW-0229">DNA integration</keyword>
<keyword evidence="6" id="KW-0064">Aspartyl protease</keyword>
<dbReference type="InterPro" id="IPR041577">
    <property type="entry name" value="RT_RNaseH_2"/>
</dbReference>
<dbReference type="Pfam" id="PF17919">
    <property type="entry name" value="RT_RNaseH_2"/>
    <property type="match status" value="1"/>
</dbReference>
<dbReference type="FunFam" id="3.30.70.270:FF:000020">
    <property type="entry name" value="Transposon Tf2-6 polyprotein-like Protein"/>
    <property type="match status" value="1"/>
</dbReference>